<dbReference type="InterPro" id="IPR031495">
    <property type="entry name" value="DUF5100"/>
</dbReference>
<dbReference type="RefSeq" id="XP_067544218.1">
    <property type="nucleotide sequence ID" value="XM_067688121.1"/>
</dbReference>
<dbReference type="Pfam" id="PF17029">
    <property type="entry name" value="DUF5100"/>
    <property type="match status" value="1"/>
</dbReference>
<keyword evidence="2" id="KW-1185">Reference proteome</keyword>
<reference evidence="1 2" key="1">
    <citation type="submission" date="2016-02" db="EMBL/GenBank/DDBJ databases">
        <title>Discovery of a natural microsporidian pathogen with a broad tissue tropism in Caenorhabditis elegans.</title>
        <authorList>
            <person name="Luallen R.J."/>
            <person name="Reinke A.W."/>
            <person name="Tong L."/>
            <person name="Botts M.R."/>
            <person name="Felix M.-A."/>
            <person name="Troemel E.R."/>
        </authorList>
    </citation>
    <scope>NUCLEOTIDE SEQUENCE [LARGE SCALE GENOMIC DNA]</scope>
    <source>
        <strain evidence="1 2">JUm2807</strain>
    </source>
</reference>
<evidence type="ECO:0000313" key="1">
    <source>
        <dbReference type="EMBL" id="OAG29570.1"/>
    </source>
</evidence>
<dbReference type="AlphaFoldDB" id="A0A177EDU7"/>
<comment type="caution">
    <text evidence="1">The sequence shown here is derived from an EMBL/GenBank/DDBJ whole genome shotgun (WGS) entry which is preliminary data.</text>
</comment>
<dbReference type="VEuPathDB" id="MicrosporidiaDB:NEDG_00703"/>
<dbReference type="GeneID" id="93647053"/>
<evidence type="ECO:0000313" key="2">
    <source>
        <dbReference type="Proteomes" id="UP000185944"/>
    </source>
</evidence>
<organism evidence="1 2">
    <name type="scientific">Nematocida displodere</name>
    <dbReference type="NCBI Taxonomy" id="1805483"/>
    <lineage>
        <taxon>Eukaryota</taxon>
        <taxon>Fungi</taxon>
        <taxon>Fungi incertae sedis</taxon>
        <taxon>Microsporidia</taxon>
        <taxon>Nematocida</taxon>
    </lineage>
</organism>
<sequence>MERLRQIIQKKESLKRAEAMCTMLETDEHNEVALIPAEANFQLPDIFLSTRILPECETYFIRESTVLAPPQVEAWNSNIGQALEALTIHMSISPKDPPKHLVTEEELVTRIEEVLGG</sequence>
<dbReference type="OrthoDB" id="2189011at2759"/>
<dbReference type="Proteomes" id="UP000185944">
    <property type="component" value="Unassembled WGS sequence"/>
</dbReference>
<dbReference type="EMBL" id="LTDL01000040">
    <property type="protein sequence ID" value="OAG29570.1"/>
    <property type="molecule type" value="Genomic_DNA"/>
</dbReference>
<accession>A0A177EDU7</accession>
<protein>
    <submittedName>
        <fullName evidence="1">Uncharacterized protein</fullName>
    </submittedName>
</protein>
<name>A0A177EDU7_9MICR</name>
<proteinExistence type="predicted"/>
<gene>
    <name evidence="1" type="ORF">NEDG_00703</name>
</gene>